<dbReference type="Gene3D" id="3.40.50.1360">
    <property type="match status" value="1"/>
</dbReference>
<dbReference type="KEGG" id="ckh:LVJ77_06745"/>
<evidence type="ECO:0000256" key="5">
    <source>
        <dbReference type="ARBA" id="ARBA00013198"/>
    </source>
</evidence>
<evidence type="ECO:0000256" key="2">
    <source>
        <dbReference type="ARBA" id="ARBA00002681"/>
    </source>
</evidence>
<dbReference type="CDD" id="cd01400">
    <property type="entry name" value="6PGL"/>
    <property type="match status" value="1"/>
</dbReference>
<evidence type="ECO:0000256" key="4">
    <source>
        <dbReference type="ARBA" id="ARBA00010662"/>
    </source>
</evidence>
<comment type="catalytic activity">
    <reaction evidence="1 7">
        <text>6-phospho-D-glucono-1,5-lactone + H2O = 6-phospho-D-gluconate + H(+)</text>
        <dbReference type="Rhea" id="RHEA:12556"/>
        <dbReference type="ChEBI" id="CHEBI:15377"/>
        <dbReference type="ChEBI" id="CHEBI:15378"/>
        <dbReference type="ChEBI" id="CHEBI:57955"/>
        <dbReference type="ChEBI" id="CHEBI:58759"/>
        <dbReference type="EC" id="3.1.1.31"/>
    </reaction>
</comment>
<protein>
    <recommendedName>
        <fullName evidence="6 7">6-phosphogluconolactonase</fullName>
        <shortName evidence="7">6PGL</shortName>
        <ecNumber evidence="5 7">3.1.1.31</ecNumber>
    </recommendedName>
</protein>
<dbReference type="InterPro" id="IPR039104">
    <property type="entry name" value="6PGL"/>
</dbReference>
<dbReference type="AlphaFoldDB" id="A0A8T9MSE7"/>
<organism evidence="9 10">
    <name type="scientific">Conchiformibius kuhniae</name>
    <dbReference type="NCBI Taxonomy" id="211502"/>
    <lineage>
        <taxon>Bacteria</taxon>
        <taxon>Pseudomonadati</taxon>
        <taxon>Pseudomonadota</taxon>
        <taxon>Betaproteobacteria</taxon>
        <taxon>Neisseriales</taxon>
        <taxon>Neisseriaceae</taxon>
        <taxon>Conchiformibius</taxon>
    </lineage>
</organism>
<evidence type="ECO:0000313" key="10">
    <source>
        <dbReference type="Proteomes" id="UP000831534"/>
    </source>
</evidence>
<sequence length="230" mass="23887">MEVRNFSDAAQAASALADAAASALNGVLARQPRATLAVSGGRSPITFFHALRERDVAWARVNLTLADERIVPTTHADSNTALVREHLLQGAAAQASWLALVADGAKAEDLRDAAAVVAAARARLVQPDVVVLGMGADGHTASLFPHAPQLAAALAPDAPLVLHTSPMTAPHERISMSLSAICGAGAVFLAIGGAEKLAVFRRAAEGVCADLPVSRVLHDPHTRTRVFCHD</sequence>
<dbReference type="SUPFAM" id="SSF100950">
    <property type="entry name" value="NagB/RpiA/CoA transferase-like"/>
    <property type="match status" value="1"/>
</dbReference>
<dbReference type="Proteomes" id="UP000831534">
    <property type="component" value="Chromosome"/>
</dbReference>
<dbReference type="InterPro" id="IPR006148">
    <property type="entry name" value="Glc/Gal-6P_isomerase"/>
</dbReference>
<keyword evidence="7 9" id="KW-0378">Hydrolase</keyword>
<dbReference type="PANTHER" id="PTHR11054">
    <property type="entry name" value="6-PHOSPHOGLUCONOLACTONASE"/>
    <property type="match status" value="1"/>
</dbReference>
<comment type="pathway">
    <text evidence="3 7">Carbohydrate degradation; pentose phosphate pathway; D-ribulose 5-phosphate from D-glucose 6-phosphate (oxidative stage): step 2/3.</text>
</comment>
<dbReference type="RefSeq" id="WP_027009201.1">
    <property type="nucleotide sequence ID" value="NZ_CP091521.1"/>
</dbReference>
<evidence type="ECO:0000256" key="1">
    <source>
        <dbReference type="ARBA" id="ARBA00000832"/>
    </source>
</evidence>
<gene>
    <name evidence="7 9" type="primary">pgl</name>
    <name evidence="9" type="ORF">LVJ77_06745</name>
</gene>
<evidence type="ECO:0000256" key="3">
    <source>
        <dbReference type="ARBA" id="ARBA00004961"/>
    </source>
</evidence>
<dbReference type="Pfam" id="PF01182">
    <property type="entry name" value="Glucosamine_iso"/>
    <property type="match status" value="1"/>
</dbReference>
<dbReference type="GO" id="GO:0005975">
    <property type="term" value="P:carbohydrate metabolic process"/>
    <property type="evidence" value="ECO:0007669"/>
    <property type="project" value="UniProtKB-UniRule"/>
</dbReference>
<dbReference type="InterPro" id="IPR005900">
    <property type="entry name" value="6-phosphogluconolactonase_DevB"/>
</dbReference>
<dbReference type="PANTHER" id="PTHR11054:SF0">
    <property type="entry name" value="6-PHOSPHOGLUCONOLACTONASE"/>
    <property type="match status" value="1"/>
</dbReference>
<proteinExistence type="inferred from homology"/>
<accession>A0A8T9MSE7</accession>
<keyword evidence="10" id="KW-1185">Reference proteome</keyword>
<name>A0A8T9MSE7_9NEIS</name>
<dbReference type="EC" id="3.1.1.31" evidence="5 7"/>
<dbReference type="GO" id="GO:0006098">
    <property type="term" value="P:pentose-phosphate shunt"/>
    <property type="evidence" value="ECO:0007669"/>
    <property type="project" value="InterPro"/>
</dbReference>
<evidence type="ECO:0000313" key="9">
    <source>
        <dbReference type="EMBL" id="UOP04149.1"/>
    </source>
</evidence>
<evidence type="ECO:0000259" key="8">
    <source>
        <dbReference type="Pfam" id="PF01182"/>
    </source>
</evidence>
<dbReference type="EMBL" id="CP091521">
    <property type="protein sequence ID" value="UOP04149.1"/>
    <property type="molecule type" value="Genomic_DNA"/>
</dbReference>
<reference evidence="9" key="1">
    <citation type="journal article" date="2022" name="Res Sq">
        <title>Evolution of multicellular longitudinally dividing oral cavity symbionts (Neisseriaceae).</title>
        <authorList>
            <person name="Nyongesa S."/>
            <person name="Weber P."/>
            <person name="Bernet E."/>
            <person name="Pullido F."/>
            <person name="Nieckarz M."/>
            <person name="Delaby M."/>
            <person name="Nieves C."/>
            <person name="Viehboeck T."/>
            <person name="Krause N."/>
            <person name="Rivera-Millot A."/>
            <person name="Nakamura A."/>
            <person name="Vischer N."/>
            <person name="VanNieuwenhze M."/>
            <person name="Brun Y."/>
            <person name="Cava F."/>
            <person name="Bulgheresi S."/>
            <person name="Veyrier F."/>
        </authorList>
    </citation>
    <scope>NUCLEOTIDE SEQUENCE</scope>
    <source>
        <strain evidence="9">17694</strain>
    </source>
</reference>
<comment type="function">
    <text evidence="2 7">Hydrolysis of 6-phosphogluconolactone to 6-phosphogluconate.</text>
</comment>
<dbReference type="InterPro" id="IPR037171">
    <property type="entry name" value="NagB/RpiA_transferase-like"/>
</dbReference>
<evidence type="ECO:0000256" key="6">
    <source>
        <dbReference type="ARBA" id="ARBA00020337"/>
    </source>
</evidence>
<reference evidence="9" key="2">
    <citation type="submission" date="2024-09" db="EMBL/GenBank/DDBJ databases">
        <authorList>
            <person name="Veyrier F.J."/>
        </authorList>
    </citation>
    <scope>NUCLEOTIDE SEQUENCE</scope>
    <source>
        <strain evidence="9">17694</strain>
    </source>
</reference>
<feature type="domain" description="Glucosamine/galactosamine-6-phosphate isomerase" evidence="8">
    <location>
        <begin position="8"/>
        <end position="218"/>
    </location>
</feature>
<dbReference type="NCBIfam" id="TIGR01198">
    <property type="entry name" value="pgl"/>
    <property type="match status" value="1"/>
</dbReference>
<evidence type="ECO:0000256" key="7">
    <source>
        <dbReference type="RuleBase" id="RU365095"/>
    </source>
</evidence>
<comment type="similarity">
    <text evidence="4 7">Belongs to the glucosamine/galactosamine-6-phosphate isomerase family. 6-phosphogluconolactonase subfamily.</text>
</comment>
<dbReference type="GO" id="GO:0017057">
    <property type="term" value="F:6-phosphogluconolactonase activity"/>
    <property type="evidence" value="ECO:0007669"/>
    <property type="project" value="UniProtKB-UniRule"/>
</dbReference>